<evidence type="ECO:0000313" key="2">
    <source>
        <dbReference type="Proteomes" id="UP000539075"/>
    </source>
</evidence>
<protein>
    <submittedName>
        <fullName evidence="1">Uncharacterized protein</fullName>
    </submittedName>
</protein>
<reference evidence="1 2" key="1">
    <citation type="submission" date="2020-08" db="EMBL/GenBank/DDBJ databases">
        <title>Genomic Encyclopedia of Type Strains, Phase IV (KMG-IV): sequencing the most valuable type-strain genomes for metagenomic binning, comparative biology and taxonomic classification.</title>
        <authorList>
            <person name="Goeker M."/>
        </authorList>
    </citation>
    <scope>NUCLEOTIDE SEQUENCE [LARGE SCALE GENOMIC DNA]</scope>
    <source>
        <strain evidence="1 2">DSM 11275</strain>
    </source>
</reference>
<accession>A0A7W8FGB0</accession>
<comment type="caution">
    <text evidence="1">The sequence shown here is derived from an EMBL/GenBank/DDBJ whole genome shotgun (WGS) entry which is preliminary data.</text>
</comment>
<organism evidence="1 2">
    <name type="scientific">Desulfovibrio intestinalis</name>
    <dbReference type="NCBI Taxonomy" id="58621"/>
    <lineage>
        <taxon>Bacteria</taxon>
        <taxon>Pseudomonadati</taxon>
        <taxon>Thermodesulfobacteriota</taxon>
        <taxon>Desulfovibrionia</taxon>
        <taxon>Desulfovibrionales</taxon>
        <taxon>Desulfovibrionaceae</taxon>
        <taxon>Desulfovibrio</taxon>
    </lineage>
</organism>
<dbReference type="Proteomes" id="UP000539075">
    <property type="component" value="Unassembled WGS sequence"/>
</dbReference>
<sequence>MTMLPECCRQPNALRATAAANHQINTVRKQRGLFFAIAAPFIRPANLPTVAAQAVLVPALLPDAAICAIGSFADLTRKTLANNSGKLLTTPYNREKVCRIKYLRNQQPRCVFGALSVHNRCNRMLKTDAGAALKPPPVKCTCLLANWCRSRRSSRSSRPRSGAGEWWVPP</sequence>
<keyword evidence="2" id="KW-1185">Reference proteome</keyword>
<proteinExistence type="predicted"/>
<gene>
    <name evidence="1" type="ORF">HNQ38_000701</name>
</gene>
<evidence type="ECO:0000313" key="1">
    <source>
        <dbReference type="EMBL" id="MBB5142622.1"/>
    </source>
</evidence>
<dbReference type="EMBL" id="JACHGO010000002">
    <property type="protein sequence ID" value="MBB5142622.1"/>
    <property type="molecule type" value="Genomic_DNA"/>
</dbReference>
<name>A0A7W8FGB0_9BACT</name>
<dbReference type="AlphaFoldDB" id="A0A7W8FGB0"/>